<reference evidence="8" key="1">
    <citation type="submission" date="2020-08" db="EMBL/GenBank/DDBJ databases">
        <authorList>
            <person name="Uke A."/>
            <person name="Chhe C."/>
            <person name="Baramee S."/>
            <person name="Kosugi A."/>
        </authorList>
    </citation>
    <scope>NUCLEOTIDE SEQUENCE</scope>
    <source>
        <strain evidence="8">DA-C8</strain>
    </source>
</reference>
<dbReference type="InterPro" id="IPR001478">
    <property type="entry name" value="PDZ"/>
</dbReference>
<dbReference type="InterPro" id="IPR036034">
    <property type="entry name" value="PDZ_sf"/>
</dbReference>
<protein>
    <recommendedName>
        <fullName evidence="7">PDZ domain-containing protein</fullName>
    </recommendedName>
</protein>
<proteinExistence type="inferred from homology"/>
<dbReference type="SMART" id="SM00228">
    <property type="entry name" value="PDZ"/>
    <property type="match status" value="1"/>
</dbReference>
<dbReference type="InterPro" id="IPR051201">
    <property type="entry name" value="Chloro_Bact_Ser_Proteases"/>
</dbReference>
<evidence type="ECO:0000256" key="1">
    <source>
        <dbReference type="ARBA" id="ARBA00010541"/>
    </source>
</evidence>
<dbReference type="GO" id="GO:0006508">
    <property type="term" value="P:proteolysis"/>
    <property type="evidence" value="ECO:0007669"/>
    <property type="project" value="UniProtKB-KW"/>
</dbReference>
<dbReference type="GO" id="GO:0004252">
    <property type="term" value="F:serine-type endopeptidase activity"/>
    <property type="evidence" value="ECO:0007669"/>
    <property type="project" value="InterPro"/>
</dbReference>
<keyword evidence="6" id="KW-0812">Transmembrane</keyword>
<feature type="domain" description="PDZ" evidence="7">
    <location>
        <begin position="405"/>
        <end position="500"/>
    </location>
</feature>
<dbReference type="Pfam" id="PF13180">
    <property type="entry name" value="PDZ_2"/>
    <property type="match status" value="1"/>
</dbReference>
<dbReference type="PANTHER" id="PTHR43343:SF3">
    <property type="entry name" value="PROTEASE DO-LIKE 8, CHLOROPLASTIC"/>
    <property type="match status" value="1"/>
</dbReference>
<dbReference type="PROSITE" id="PS50106">
    <property type="entry name" value="PDZ"/>
    <property type="match status" value="1"/>
</dbReference>
<dbReference type="InterPro" id="IPR009003">
    <property type="entry name" value="Peptidase_S1_PA"/>
</dbReference>
<feature type="compositionally biased region" description="Basic and acidic residues" evidence="5">
    <location>
        <begin position="1"/>
        <end position="38"/>
    </location>
</feature>
<dbReference type="RefSeq" id="WP_200966835.1">
    <property type="nucleotide sequence ID" value="NZ_BMAQ01000021.1"/>
</dbReference>
<feature type="region of interest" description="Disordered" evidence="5">
    <location>
        <begin position="1"/>
        <end position="42"/>
    </location>
</feature>
<gene>
    <name evidence="8" type="ORF">PRECH8_18950</name>
</gene>
<evidence type="ECO:0000313" key="8">
    <source>
        <dbReference type="EMBL" id="GFR38599.1"/>
    </source>
</evidence>
<evidence type="ECO:0000256" key="6">
    <source>
        <dbReference type="SAM" id="Phobius"/>
    </source>
</evidence>
<feature type="region of interest" description="Disordered" evidence="5">
    <location>
        <begin position="150"/>
        <end position="175"/>
    </location>
</feature>
<dbReference type="SUPFAM" id="SSF50494">
    <property type="entry name" value="Trypsin-like serine proteases"/>
    <property type="match status" value="1"/>
</dbReference>
<dbReference type="PANTHER" id="PTHR43343">
    <property type="entry name" value="PEPTIDASE S12"/>
    <property type="match status" value="1"/>
</dbReference>
<dbReference type="Gene3D" id="2.30.42.10">
    <property type="match status" value="1"/>
</dbReference>
<dbReference type="Proteomes" id="UP000654993">
    <property type="component" value="Unassembled WGS sequence"/>
</dbReference>
<dbReference type="AlphaFoldDB" id="A0A916VGD4"/>
<keyword evidence="6" id="KW-0472">Membrane</keyword>
<dbReference type="Pfam" id="PF13365">
    <property type="entry name" value="Trypsin_2"/>
    <property type="match status" value="1"/>
</dbReference>
<name>A0A916VGD4_9BACL</name>
<dbReference type="SUPFAM" id="SSF50156">
    <property type="entry name" value="PDZ domain-like"/>
    <property type="match status" value="1"/>
</dbReference>
<keyword evidence="2" id="KW-0645">Protease</keyword>
<comment type="similarity">
    <text evidence="1">Belongs to the peptidase S1C family.</text>
</comment>
<sequence length="515" mass="56480">MDGSRNRDYDDFFRTSEEKDHDRTEDQVQHTQEAKVHEQPQSYYYAYGPYRPAETRSNEQVSSQENSTYAEPKSIEAISPAAHDYGPRVTAGGITASHAPRDQVWQVQPPRRRGWWTGFLAAFVACALIMTGLVYASDVNNWFTGSEVNASGPNGSSGDNVPTGQTVSMDRTDSTASAALPGSIPDIVEQASPAVVLIETYVNANRSYRIRSNMDFFEYFFRDRIQIQPDNSDNMINSGLGTGFIFDKDGYILTNEHVVSGADKIYVTVQGYTEPFEAQLLGSDFDLDLAVLKIKGTKDFPTLPIGDSTELRVGEWVTAIGNPLGYDHTVSVGVLSAKGRQIRIPEGNQVRYYEDLLQTDASINSGNSGGPLLNLKGEVVGINTAVSTDAQGIGFAIPSSTFVPVIDLLKNNQSIPKPYIGVGISNIEESWLEDLKLESTEGALVTQVEVGSPAERAGIRTWDVIIKIDDKKVTNYEQVKEYILELGVGARTTITVIRDGKEIQLGVIIGDRNNP</sequence>
<evidence type="ECO:0000256" key="2">
    <source>
        <dbReference type="ARBA" id="ARBA00022670"/>
    </source>
</evidence>
<comment type="caution">
    <text evidence="8">The sequence shown here is derived from an EMBL/GenBank/DDBJ whole genome shotgun (WGS) entry which is preliminary data.</text>
</comment>
<accession>A0A916VGD4</accession>
<feature type="transmembrane region" description="Helical" evidence="6">
    <location>
        <begin position="115"/>
        <end position="136"/>
    </location>
</feature>
<evidence type="ECO:0000256" key="4">
    <source>
        <dbReference type="ARBA" id="ARBA00022825"/>
    </source>
</evidence>
<keyword evidence="4" id="KW-0720">Serine protease</keyword>
<organism evidence="8 9">
    <name type="scientific">Insulibacter thermoxylanivorax</name>
    <dbReference type="NCBI Taxonomy" id="2749268"/>
    <lineage>
        <taxon>Bacteria</taxon>
        <taxon>Bacillati</taxon>
        <taxon>Bacillota</taxon>
        <taxon>Bacilli</taxon>
        <taxon>Bacillales</taxon>
        <taxon>Paenibacillaceae</taxon>
        <taxon>Insulibacter</taxon>
    </lineage>
</organism>
<keyword evidence="3" id="KW-0378">Hydrolase</keyword>
<evidence type="ECO:0000259" key="7">
    <source>
        <dbReference type="PROSITE" id="PS50106"/>
    </source>
</evidence>
<dbReference type="Gene3D" id="2.40.10.10">
    <property type="entry name" value="Trypsin-like serine proteases"/>
    <property type="match status" value="2"/>
</dbReference>
<dbReference type="PRINTS" id="PR00834">
    <property type="entry name" value="PROTEASES2C"/>
</dbReference>
<dbReference type="EMBL" id="BMAQ01000021">
    <property type="protein sequence ID" value="GFR38599.1"/>
    <property type="molecule type" value="Genomic_DNA"/>
</dbReference>
<keyword evidence="6" id="KW-1133">Transmembrane helix</keyword>
<evidence type="ECO:0000256" key="5">
    <source>
        <dbReference type="SAM" id="MobiDB-lite"/>
    </source>
</evidence>
<evidence type="ECO:0000256" key="3">
    <source>
        <dbReference type="ARBA" id="ARBA00022801"/>
    </source>
</evidence>
<dbReference type="InterPro" id="IPR001940">
    <property type="entry name" value="Peptidase_S1C"/>
</dbReference>
<dbReference type="InterPro" id="IPR043504">
    <property type="entry name" value="Peptidase_S1_PA_chymotrypsin"/>
</dbReference>
<keyword evidence="9" id="KW-1185">Reference proteome</keyword>
<evidence type="ECO:0000313" key="9">
    <source>
        <dbReference type="Proteomes" id="UP000654993"/>
    </source>
</evidence>
<reference evidence="8" key="2">
    <citation type="journal article" date="2021" name="Data Brief">
        <title>Draft genome sequence data of the facultative, thermophilic, xylanolytic bacterium Paenibacillus sp. strain DA-C8.</title>
        <authorList>
            <person name="Chhe C."/>
            <person name="Uke A."/>
            <person name="Baramee S."/>
            <person name="Ungkulpasvich U."/>
            <person name="Tachaapaikoon C."/>
            <person name="Pason P."/>
            <person name="Waeonukul R."/>
            <person name="Ratanakhanokchai K."/>
            <person name="Kosugi A."/>
        </authorList>
    </citation>
    <scope>NUCLEOTIDE SEQUENCE</scope>
    <source>
        <strain evidence="8">DA-C8</strain>
    </source>
</reference>